<accession>A0A4R5BND1</accession>
<evidence type="ECO:0000256" key="1">
    <source>
        <dbReference type="SAM" id="MobiDB-lite"/>
    </source>
</evidence>
<evidence type="ECO:0000313" key="2">
    <source>
        <dbReference type="EMBL" id="TDD88351.1"/>
    </source>
</evidence>
<gene>
    <name evidence="2" type="ORF">E1298_15175</name>
</gene>
<dbReference type="Proteomes" id="UP000294513">
    <property type="component" value="Unassembled WGS sequence"/>
</dbReference>
<dbReference type="AlphaFoldDB" id="A0A4R5BND1"/>
<feature type="region of interest" description="Disordered" evidence="1">
    <location>
        <begin position="397"/>
        <end position="417"/>
    </location>
</feature>
<dbReference type="RefSeq" id="WP_131893594.1">
    <property type="nucleotide sequence ID" value="NZ_SMKU01000065.1"/>
</dbReference>
<reference evidence="2 3" key="1">
    <citation type="submission" date="2019-03" db="EMBL/GenBank/DDBJ databases">
        <title>Draft genome sequences of novel Actinobacteria.</title>
        <authorList>
            <person name="Sahin N."/>
            <person name="Ay H."/>
            <person name="Saygin H."/>
        </authorList>
    </citation>
    <scope>NUCLEOTIDE SEQUENCE [LARGE SCALE GENOMIC DNA]</scope>
    <source>
        <strain evidence="2 3">H3C3</strain>
    </source>
</reference>
<comment type="caution">
    <text evidence="2">The sequence shown here is derived from an EMBL/GenBank/DDBJ whole genome shotgun (WGS) entry which is preliminary data.</text>
</comment>
<dbReference type="EMBL" id="SMKU01000065">
    <property type="protein sequence ID" value="TDD88351.1"/>
    <property type="molecule type" value="Genomic_DNA"/>
</dbReference>
<name>A0A4R5BND1_9ACTN</name>
<organism evidence="2 3">
    <name type="scientific">Actinomadura rubrisoli</name>
    <dbReference type="NCBI Taxonomy" id="2530368"/>
    <lineage>
        <taxon>Bacteria</taxon>
        <taxon>Bacillati</taxon>
        <taxon>Actinomycetota</taxon>
        <taxon>Actinomycetes</taxon>
        <taxon>Streptosporangiales</taxon>
        <taxon>Thermomonosporaceae</taxon>
        <taxon>Actinomadura</taxon>
    </lineage>
</organism>
<dbReference type="OrthoDB" id="3304698at2"/>
<evidence type="ECO:0000313" key="3">
    <source>
        <dbReference type="Proteomes" id="UP000294513"/>
    </source>
</evidence>
<feature type="region of interest" description="Disordered" evidence="1">
    <location>
        <begin position="682"/>
        <end position="708"/>
    </location>
</feature>
<proteinExistence type="predicted"/>
<sequence>MPFPDEALDVWVELKLGDQWVNIKTDGHVYTRDPITITRGRGDEGSRTDPSTCTLTINNRDGRYSPRNPLGPYYGRIGRNTPIRVSVPTGGAPALTVPDGAIGSYASTPDAAALDITGDLDVRVEAEVRWVGGASGGGLVGKYIETGAQRSWVLWLDSTGELILYWSSTGANLLLATSTVPVPALGRQAVRATLDVNNGASGNTVTFYTAPSIAGPWTQLGAPIVQADTTSIFDSASPVQVGEIIADPVAGRYYAMELRNGIGGMVVADPDFTAQAVGTTAFADAAGRSWTVAGDAAITDRDVRFSGEVPSWPIKWNTSGTDVWVTIEAAGILRRLGQGAKPLGSALRRAIGTFQADDARIVAYWPLEDSAGSTQAASAIGGVPPLRALGPVEFSAEPSGGTGGGVSVGDVGRLTGATPSPGTEWTIMFWFDLAADMGTDAASPVVQWRTPGSNASYWSLFTGQVLSGTLILEGANAAGSVVVSANGTADVRGRGPVQIVVTGDQDGANYQVAVAVDGELDTASISPGDVCSPPTSIGINLDVAPGEYSGSVSHLLVATHTFESRGYAAALVPVGSGHRGETAGARFLRLTGEEGVPADLVGVAADSEPMGAQQPKELLELLGECADADGGTLYERRDGLGLRYRTRAADYNTDPALTLDYHDQLAAPLEPVDDDQATRNDVTVEREGGSSARVTVDQGPLSTQPPPDGVGVYNESVTLNLADDDQLLAQAGWRAHLGTVDEARYPVVRLKLHKHYDLAPAVVAADIRARIHLSGLPAWEPPGTVDLLADGYTETIEPRRWTIEYNTVPGSPWRVAVADNTTLGRVDTDGTVLLDPVTATDTTLPVLVTGAAWTTDPADYPFDLTLGGEVVTATAASDKVLDNFADTAAGGWGSADTGQAWTVAAGSAADFSAAGGTGGVIASPTAGVERAIVIPTGSPQQSTLVYSNTPLTPTGAPITWGVLLRYTDASNYYWLGVQINTAGTLTLIARKRVAGAFTTITSVASATGHSTSVWRILRAEALGTTLRAKVWAADAAEPAAWELTTTDAALSSGGSAGCIARRETGNTNSTSTGFDIFTAYQSLTVTRAVNGISKAQAAGIDIRLAQPSTIAL</sequence>
<protein>
    <submittedName>
        <fullName evidence="2">Uncharacterized protein</fullName>
    </submittedName>
</protein>
<keyword evidence="3" id="KW-1185">Reference proteome</keyword>